<dbReference type="Proteomes" id="UP000006101">
    <property type="component" value="Chromosome"/>
</dbReference>
<gene>
    <name evidence="2" type="ORF">NKOR_08000</name>
</gene>
<feature type="domain" description="TNase-like" evidence="1">
    <location>
        <begin position="51"/>
        <end position="140"/>
    </location>
</feature>
<dbReference type="STRING" id="1229908.NKOR_08000"/>
<dbReference type="AlphaFoldDB" id="K0BAK3"/>
<evidence type="ECO:0000313" key="3">
    <source>
        <dbReference type="Proteomes" id="UP000006101"/>
    </source>
</evidence>
<evidence type="ECO:0000313" key="2">
    <source>
        <dbReference type="EMBL" id="AFS81461.1"/>
    </source>
</evidence>
<protein>
    <submittedName>
        <fullName evidence="2">Excalibur domain-containing protein</fullName>
    </submittedName>
</protein>
<dbReference type="SUPFAM" id="SSF50199">
    <property type="entry name" value="Staphylococcal nuclease"/>
    <property type="match status" value="1"/>
</dbReference>
<proteinExistence type="predicted"/>
<dbReference type="KEGG" id="nkr:NKOR_08000"/>
<dbReference type="GeneID" id="13724441"/>
<dbReference type="InterPro" id="IPR016071">
    <property type="entry name" value="Staphylococal_nuclease_OB-fold"/>
</dbReference>
<keyword evidence="3" id="KW-1185">Reference proteome</keyword>
<dbReference type="PROSITE" id="PS50830">
    <property type="entry name" value="TNASE_3"/>
    <property type="match status" value="1"/>
</dbReference>
<evidence type="ECO:0000259" key="1">
    <source>
        <dbReference type="PROSITE" id="PS50830"/>
    </source>
</evidence>
<organism evidence="2 3">
    <name type="scientific">Candidatus Nitrosopumilus koreensis AR1</name>
    <dbReference type="NCBI Taxonomy" id="1229908"/>
    <lineage>
        <taxon>Archaea</taxon>
        <taxon>Nitrososphaerota</taxon>
        <taxon>Nitrososphaeria</taxon>
        <taxon>Nitrosopumilales</taxon>
        <taxon>Nitrosopumilaceae</taxon>
        <taxon>Nitrosopumilus</taxon>
    </lineage>
</organism>
<dbReference type="HOGENOM" id="CLU_093374_0_0_2"/>
<dbReference type="SMART" id="SM00318">
    <property type="entry name" value="SNc"/>
    <property type="match status" value="1"/>
</dbReference>
<dbReference type="Pfam" id="PF00565">
    <property type="entry name" value="SNase"/>
    <property type="match status" value="1"/>
</dbReference>
<dbReference type="InterPro" id="IPR035437">
    <property type="entry name" value="SNase_OB-fold_sf"/>
</dbReference>
<dbReference type="Gene3D" id="2.40.50.90">
    <property type="match status" value="1"/>
</dbReference>
<sequence>MNKAIPLVIGIAVIALGVFALSNPNSENKETYSQDISTKPDVSSQCLGTARCISGIVTSVIDGDTIKVDGQSIRFALVDAPELKYDGGQASSFVEELCPVGSAVVVDQDDNQLQDKYGRILGVIHCNGMNLNQEVLDSGLGDLYSAFCDQSEFSTQPWALKHGCGTFENEPTTQQTTNCDPSYPDFCIPSSSPDLDCGDISQKRFTVLQPDPHRLDADKDGIGCES</sequence>
<name>K0BAK3_9ARCH</name>
<dbReference type="RefSeq" id="WP_014963840.1">
    <property type="nucleotide sequence ID" value="NC_018655.1"/>
</dbReference>
<reference evidence="2 3" key="1">
    <citation type="journal article" date="2012" name="J. Bacteriol.">
        <title>Draft Genome Sequence of an Ammonia-Oxidizing Archaeon, "Candidatus Nitrosopumilus koreensis" AR1, from Marine Sediment.</title>
        <authorList>
            <person name="Park S.J."/>
            <person name="Kim J.G."/>
            <person name="Jung M.Y."/>
            <person name="Kim S.J."/>
            <person name="Cha I.T."/>
            <person name="Kwon K."/>
            <person name="Lee J.H."/>
            <person name="Rhee S.K."/>
        </authorList>
    </citation>
    <scope>NUCLEOTIDE SEQUENCE [LARGE SCALE GENOMIC DNA]</scope>
    <source>
        <strain evidence="2 3">AR1</strain>
    </source>
</reference>
<dbReference type="PATRIC" id="fig|1229908.8.peg.1737"/>
<accession>K0BAK3</accession>
<dbReference type="EMBL" id="CP003842">
    <property type="protein sequence ID" value="AFS81461.1"/>
    <property type="molecule type" value="Genomic_DNA"/>
</dbReference>